<protein>
    <submittedName>
        <fullName evidence="1">Uncharacterized protein</fullName>
    </submittedName>
</protein>
<organism evidence="1 2">
    <name type="scientific">Leptospira levettii</name>
    <dbReference type="NCBI Taxonomy" id="2023178"/>
    <lineage>
        <taxon>Bacteria</taxon>
        <taxon>Pseudomonadati</taxon>
        <taxon>Spirochaetota</taxon>
        <taxon>Spirochaetia</taxon>
        <taxon>Leptospirales</taxon>
        <taxon>Leptospiraceae</taxon>
        <taxon>Leptospira</taxon>
    </lineage>
</organism>
<comment type="caution">
    <text evidence="1">The sequence shown here is derived from an EMBL/GenBank/DDBJ whole genome shotgun (WGS) entry which is preliminary data.</text>
</comment>
<reference evidence="2" key="1">
    <citation type="journal article" date="2019" name="PLoS Negl. Trop. Dis.">
        <title>Revisiting the worldwide diversity of Leptospira species in the environment.</title>
        <authorList>
            <person name="Vincent A.T."/>
            <person name="Schiettekatte O."/>
            <person name="Bourhy P."/>
            <person name="Veyrier F.J."/>
            <person name="Picardeau M."/>
        </authorList>
    </citation>
    <scope>NUCLEOTIDE SEQUENCE [LARGE SCALE GENOMIC DNA]</scope>
    <source>
        <strain evidence="2">201702449</strain>
    </source>
</reference>
<proteinExistence type="predicted"/>
<dbReference type="RefSeq" id="WP_135688837.1">
    <property type="nucleotide sequence ID" value="NZ_RQGI01000034.1"/>
</dbReference>
<name>A0ABY2MNP9_9LEPT</name>
<sequence>MNKRLNVKLLFIIYLTCNLNCHTFNQTRNISRKIRGFNEVLINKILKVEQTAETEIRITAIATLTDGSLIEKPMCISIFYDSNFEEYRFNFYKSKFVVLEECISYLDTKALNYTVISQRVYFENERNQEKKNPKKKS</sequence>
<keyword evidence="2" id="KW-1185">Reference proteome</keyword>
<dbReference type="Proteomes" id="UP000297352">
    <property type="component" value="Unassembled WGS sequence"/>
</dbReference>
<gene>
    <name evidence="1" type="ORF">EHQ60_09555</name>
</gene>
<accession>A0ABY2MNP9</accession>
<evidence type="ECO:0000313" key="1">
    <source>
        <dbReference type="EMBL" id="TGL70948.1"/>
    </source>
</evidence>
<evidence type="ECO:0000313" key="2">
    <source>
        <dbReference type="Proteomes" id="UP000297352"/>
    </source>
</evidence>
<dbReference type="EMBL" id="RQGI01000034">
    <property type="protein sequence ID" value="TGL70948.1"/>
    <property type="molecule type" value="Genomic_DNA"/>
</dbReference>